<dbReference type="EMBL" id="JBFTEG010000007">
    <property type="protein sequence ID" value="MEX6502630.1"/>
    <property type="molecule type" value="Genomic_DNA"/>
</dbReference>
<dbReference type="Pfam" id="PF00188">
    <property type="entry name" value="CAP"/>
    <property type="match status" value="1"/>
</dbReference>
<evidence type="ECO:0000313" key="2">
    <source>
        <dbReference type="EMBL" id="MEX6502630.1"/>
    </source>
</evidence>
<protein>
    <submittedName>
        <fullName evidence="2">CAP domain-containing protein</fullName>
    </submittedName>
</protein>
<keyword evidence="3" id="KW-1185">Reference proteome</keyword>
<dbReference type="SUPFAM" id="SSF55797">
    <property type="entry name" value="PR-1-like"/>
    <property type="match status" value="1"/>
</dbReference>
<dbReference type="CDD" id="cd05379">
    <property type="entry name" value="CAP_bacterial"/>
    <property type="match status" value="1"/>
</dbReference>
<name>A0ABV3YTI5_9PSED</name>
<dbReference type="Proteomes" id="UP001560296">
    <property type="component" value="Unassembled WGS sequence"/>
</dbReference>
<evidence type="ECO:0000313" key="3">
    <source>
        <dbReference type="Proteomes" id="UP001560296"/>
    </source>
</evidence>
<dbReference type="InterPro" id="IPR014044">
    <property type="entry name" value="CAP_dom"/>
</dbReference>
<comment type="caution">
    <text evidence="2">The sequence shown here is derived from an EMBL/GenBank/DDBJ whole genome shotgun (WGS) entry which is preliminary data.</text>
</comment>
<organism evidence="2 3">
    <name type="scientific">Pseudomonas zhanjiangensis</name>
    <dbReference type="NCBI Taxonomy" id="3239015"/>
    <lineage>
        <taxon>Bacteria</taxon>
        <taxon>Pseudomonadati</taxon>
        <taxon>Pseudomonadota</taxon>
        <taxon>Gammaproteobacteria</taxon>
        <taxon>Pseudomonadales</taxon>
        <taxon>Pseudomonadaceae</taxon>
        <taxon>Pseudomonas</taxon>
    </lineage>
</organism>
<feature type="domain" description="SCP" evidence="1">
    <location>
        <begin position="144"/>
        <end position="269"/>
    </location>
</feature>
<dbReference type="PANTHER" id="PTHR31157:SF1">
    <property type="entry name" value="SCP DOMAIN-CONTAINING PROTEIN"/>
    <property type="match status" value="1"/>
</dbReference>
<reference evidence="2 3" key="1">
    <citation type="submission" date="2024-07" db="EMBL/GenBank/DDBJ databases">
        <authorList>
            <person name="Li M."/>
        </authorList>
    </citation>
    <scope>NUCLEOTIDE SEQUENCE [LARGE SCALE GENOMIC DNA]</scope>
    <source>
        <strain evidence="2 3">25A3E</strain>
    </source>
</reference>
<sequence>MLLAALCPGSGVHAGNDRQLVALINDLRQSSTGCGGRPVEPVAPLAPDERLARVRVASEAQLQAALRQAGYRAAKVQVIAVSGPRDAATALRAIKQRYCRELLSAQFAEIGVLRLANSWQVVLARPLSFASLGDWQAVGRAVLAQVNQARAAPRRCGERAFTAAPALTWDARLAKAALLHSRDMAEHDYFSHRGRDGSYADLRATRQGYRWRRIGENLAAGQNSVEQVVAGWLSSPEHCANIMNPRFTEMGAAYVLNPKSSGGSYWAQLFGTPR</sequence>
<accession>A0ABV3YTI5</accession>
<dbReference type="InterPro" id="IPR035940">
    <property type="entry name" value="CAP_sf"/>
</dbReference>
<evidence type="ECO:0000259" key="1">
    <source>
        <dbReference type="Pfam" id="PF00188"/>
    </source>
</evidence>
<dbReference type="Gene3D" id="3.40.33.10">
    <property type="entry name" value="CAP"/>
    <property type="match status" value="1"/>
</dbReference>
<proteinExistence type="predicted"/>
<dbReference type="PANTHER" id="PTHR31157">
    <property type="entry name" value="SCP DOMAIN-CONTAINING PROTEIN"/>
    <property type="match status" value="1"/>
</dbReference>
<gene>
    <name evidence="2" type="ORF">AB5S05_11190</name>
</gene>